<name>A0A917A3C0_9HYPH</name>
<organism evidence="2 3">
    <name type="scientific">Aureimonas endophytica</name>
    <dbReference type="NCBI Taxonomy" id="2027858"/>
    <lineage>
        <taxon>Bacteria</taxon>
        <taxon>Pseudomonadati</taxon>
        <taxon>Pseudomonadota</taxon>
        <taxon>Alphaproteobacteria</taxon>
        <taxon>Hyphomicrobiales</taxon>
        <taxon>Aurantimonadaceae</taxon>
        <taxon>Aureimonas</taxon>
    </lineage>
</organism>
<reference evidence="2" key="1">
    <citation type="journal article" date="2014" name="Int. J. Syst. Evol. Microbiol.">
        <title>Complete genome sequence of Corynebacterium casei LMG S-19264T (=DSM 44701T), isolated from a smear-ripened cheese.</title>
        <authorList>
            <consortium name="US DOE Joint Genome Institute (JGI-PGF)"/>
            <person name="Walter F."/>
            <person name="Albersmeier A."/>
            <person name="Kalinowski J."/>
            <person name="Ruckert C."/>
        </authorList>
    </citation>
    <scope>NUCLEOTIDE SEQUENCE</scope>
    <source>
        <strain evidence="2">CGMCC 1.15367</strain>
    </source>
</reference>
<evidence type="ECO:0000313" key="2">
    <source>
        <dbReference type="EMBL" id="GGE24850.1"/>
    </source>
</evidence>
<comment type="caution">
    <text evidence="2">The sequence shown here is derived from an EMBL/GenBank/DDBJ whole genome shotgun (WGS) entry which is preliminary data.</text>
</comment>
<evidence type="ECO:0000313" key="3">
    <source>
        <dbReference type="Proteomes" id="UP000644699"/>
    </source>
</evidence>
<evidence type="ECO:0000256" key="1">
    <source>
        <dbReference type="SAM" id="Phobius"/>
    </source>
</evidence>
<feature type="transmembrane region" description="Helical" evidence="1">
    <location>
        <begin position="12"/>
        <end position="34"/>
    </location>
</feature>
<reference evidence="2" key="2">
    <citation type="submission" date="2020-09" db="EMBL/GenBank/DDBJ databases">
        <authorList>
            <person name="Sun Q."/>
            <person name="Zhou Y."/>
        </authorList>
    </citation>
    <scope>NUCLEOTIDE SEQUENCE</scope>
    <source>
        <strain evidence="2">CGMCC 1.15367</strain>
    </source>
</reference>
<dbReference type="AlphaFoldDB" id="A0A917A3C0"/>
<dbReference type="RefSeq" id="WP_210318586.1">
    <property type="nucleotide sequence ID" value="NZ_BMIQ01000015.1"/>
</dbReference>
<sequence length="194" mass="21567">MEPAAVDLSFWAIAKVVLSAGVVSAVVTVALNWANEVRKERRSASFLALQVATLLENYAANCADKLRSHALAYDTVGHAGQWMAGIPPLDAFPSDEGAWKYLEPGLCERCFGLRANLRASERDLHEIYEFDEERGADLHANLVRKNALDAITLGRDLRSKYGYPQFSHYEAIKDTLDYAIRGFPDPRPNREISG</sequence>
<accession>A0A917A3C0</accession>
<proteinExistence type="predicted"/>
<keyword evidence="1" id="KW-1133">Transmembrane helix</keyword>
<dbReference type="Proteomes" id="UP000644699">
    <property type="component" value="Unassembled WGS sequence"/>
</dbReference>
<dbReference type="EMBL" id="BMIQ01000015">
    <property type="protein sequence ID" value="GGE24850.1"/>
    <property type="molecule type" value="Genomic_DNA"/>
</dbReference>
<keyword evidence="3" id="KW-1185">Reference proteome</keyword>
<keyword evidence="1" id="KW-0472">Membrane</keyword>
<protein>
    <submittedName>
        <fullName evidence="2">Uncharacterized protein</fullName>
    </submittedName>
</protein>
<gene>
    <name evidence="2" type="ORF">GCM10011390_50340</name>
</gene>
<keyword evidence="1" id="KW-0812">Transmembrane</keyword>